<accession>A0A2K3DNU2</accession>
<reference evidence="1 2" key="1">
    <citation type="journal article" date="2007" name="Science">
        <title>The Chlamydomonas genome reveals the evolution of key animal and plant functions.</title>
        <authorList>
            <person name="Merchant S.S."/>
            <person name="Prochnik S.E."/>
            <person name="Vallon O."/>
            <person name="Harris E.H."/>
            <person name="Karpowicz S.J."/>
            <person name="Witman G.B."/>
            <person name="Terry A."/>
            <person name="Salamov A."/>
            <person name="Fritz-Laylin L.K."/>
            <person name="Marechal-Drouard L."/>
            <person name="Marshall W.F."/>
            <person name="Qu L.H."/>
            <person name="Nelson D.R."/>
            <person name="Sanderfoot A.A."/>
            <person name="Spalding M.H."/>
            <person name="Kapitonov V.V."/>
            <person name="Ren Q."/>
            <person name="Ferris P."/>
            <person name="Lindquist E."/>
            <person name="Shapiro H."/>
            <person name="Lucas S.M."/>
            <person name="Grimwood J."/>
            <person name="Schmutz J."/>
            <person name="Cardol P."/>
            <person name="Cerutti H."/>
            <person name="Chanfreau G."/>
            <person name="Chen C.L."/>
            <person name="Cognat V."/>
            <person name="Croft M.T."/>
            <person name="Dent R."/>
            <person name="Dutcher S."/>
            <person name="Fernandez E."/>
            <person name="Fukuzawa H."/>
            <person name="Gonzalez-Ballester D."/>
            <person name="Gonzalez-Halphen D."/>
            <person name="Hallmann A."/>
            <person name="Hanikenne M."/>
            <person name="Hippler M."/>
            <person name="Inwood W."/>
            <person name="Jabbari K."/>
            <person name="Kalanon M."/>
            <person name="Kuras R."/>
            <person name="Lefebvre P.A."/>
            <person name="Lemaire S.D."/>
            <person name="Lobanov A.V."/>
            <person name="Lohr M."/>
            <person name="Manuell A."/>
            <person name="Meier I."/>
            <person name="Mets L."/>
            <person name="Mittag M."/>
            <person name="Mittelmeier T."/>
            <person name="Moroney J.V."/>
            <person name="Moseley J."/>
            <person name="Napoli C."/>
            <person name="Nedelcu A.M."/>
            <person name="Niyogi K."/>
            <person name="Novoselov S.V."/>
            <person name="Paulsen I.T."/>
            <person name="Pazour G."/>
            <person name="Purton S."/>
            <person name="Ral J.P."/>
            <person name="Riano-Pachon D.M."/>
            <person name="Riekhof W."/>
            <person name="Rymarquis L."/>
            <person name="Schroda M."/>
            <person name="Stern D."/>
            <person name="Umen J."/>
            <person name="Willows R."/>
            <person name="Wilson N."/>
            <person name="Zimmer S.L."/>
            <person name="Allmer J."/>
            <person name="Balk J."/>
            <person name="Bisova K."/>
            <person name="Chen C.J."/>
            <person name="Elias M."/>
            <person name="Gendler K."/>
            <person name="Hauser C."/>
            <person name="Lamb M.R."/>
            <person name="Ledford H."/>
            <person name="Long J.C."/>
            <person name="Minagawa J."/>
            <person name="Page M.D."/>
            <person name="Pan J."/>
            <person name="Pootakham W."/>
            <person name="Roje S."/>
            <person name="Rose A."/>
            <person name="Stahlberg E."/>
            <person name="Terauchi A.M."/>
            <person name="Yang P."/>
            <person name="Ball S."/>
            <person name="Bowler C."/>
            <person name="Dieckmann C.L."/>
            <person name="Gladyshev V.N."/>
            <person name="Green P."/>
            <person name="Jorgensen R."/>
            <person name="Mayfield S."/>
            <person name="Mueller-Roeber B."/>
            <person name="Rajamani S."/>
            <person name="Sayre R.T."/>
            <person name="Brokstein P."/>
            <person name="Dubchak I."/>
            <person name="Goodstein D."/>
            <person name="Hornick L."/>
            <person name="Huang Y.W."/>
            <person name="Jhaveri J."/>
            <person name="Luo Y."/>
            <person name="Martinez D."/>
            <person name="Ngau W.C."/>
            <person name="Otillar B."/>
            <person name="Poliakov A."/>
            <person name="Porter A."/>
            <person name="Szajkowski L."/>
            <person name="Werner G."/>
            <person name="Zhou K."/>
            <person name="Grigoriev I.V."/>
            <person name="Rokhsar D.S."/>
            <person name="Grossman A.R."/>
        </authorList>
    </citation>
    <scope>NUCLEOTIDE SEQUENCE [LARGE SCALE GENOMIC DNA]</scope>
    <source>
        <strain evidence="2">CC-503</strain>
    </source>
</reference>
<evidence type="ECO:0000313" key="1">
    <source>
        <dbReference type="EMBL" id="PNW82206.1"/>
    </source>
</evidence>
<dbReference type="GeneID" id="5723670"/>
<organism evidence="1 2">
    <name type="scientific">Chlamydomonas reinhardtii</name>
    <name type="common">Chlamydomonas smithii</name>
    <dbReference type="NCBI Taxonomy" id="3055"/>
    <lineage>
        <taxon>Eukaryota</taxon>
        <taxon>Viridiplantae</taxon>
        <taxon>Chlorophyta</taxon>
        <taxon>core chlorophytes</taxon>
        <taxon>Chlorophyceae</taxon>
        <taxon>CS clade</taxon>
        <taxon>Chlamydomonadales</taxon>
        <taxon>Chlamydomonadaceae</taxon>
        <taxon>Chlamydomonas</taxon>
    </lineage>
</organism>
<dbReference type="Gramene" id="PNW82206">
    <property type="protein sequence ID" value="PNW82206"/>
    <property type="gene ID" value="CHLRE_06g278099v5"/>
</dbReference>
<dbReference type="ExpressionAtlas" id="A0A2K3DNU2">
    <property type="expression patterns" value="differential"/>
</dbReference>
<dbReference type="EMBL" id="CM008967">
    <property type="protein sequence ID" value="PNW82206.1"/>
    <property type="molecule type" value="Genomic_DNA"/>
</dbReference>
<dbReference type="PANTHER" id="PTHR34494">
    <property type="entry name" value="PROTEIN CBG25024"/>
    <property type="match status" value="1"/>
</dbReference>
<name>A0A2K3DNU2_CHLRE</name>
<dbReference type="AlphaFoldDB" id="A0A2K3DNU2"/>
<dbReference type="InParanoid" id="A0A2K3DNU2"/>
<proteinExistence type="predicted"/>
<dbReference type="Proteomes" id="UP000006906">
    <property type="component" value="Chromosome 6"/>
</dbReference>
<dbReference type="RefSeq" id="XP_042923761.1">
    <property type="nucleotide sequence ID" value="XM_043063055.1"/>
</dbReference>
<protein>
    <submittedName>
        <fullName evidence="1">Uncharacterized protein</fullName>
    </submittedName>
</protein>
<keyword evidence="2" id="KW-1185">Reference proteome</keyword>
<dbReference type="KEGG" id="cre:CHLRE_06g278099v5"/>
<sequence length="422" mass="44926">MGATKSLPVIGEILTTLESGWRAGAGVVCAAVGQLEAADKLFKAAGESWNEYSQRSAIGATVRTVMHAVAGEFGEVPGLWEKVWASHGELCNSLPLVGHAKAIAFYAAGRSSEGDACMRAATRSLVVLAAAVTAGYLGAMAAGIATDCVTTAIDSACKRRFEPSGLLGAINSAVQSGGDALAVADCLLAVAADLINARRPLARHAAAAMRAKASEAYLYRAANTAEVAEAVRKNTLVPAFGARGRRASGRAETCVSESVKHTADYLPRRQKALDLAYEEGKLPEQVELKAMRLTVGKAEWERIKAKAVPQELANANKDIIPNVYTREVLKDTAAPERKVNVNIKNANLSEAQSVVKKVEQIDLNDPHHFRSGPRKALERYGKHVVLGAGGELLLMRHPSYHQPPPPPTLGRGWEQRLDVFGI</sequence>
<gene>
    <name evidence="1" type="ORF">CHLRE_06g278099v5</name>
</gene>
<dbReference type="PANTHER" id="PTHR34494:SF1">
    <property type="entry name" value="PROTEIN CBG25024"/>
    <property type="match status" value="1"/>
</dbReference>
<dbReference type="OrthoDB" id="6162903at2759"/>
<evidence type="ECO:0000313" key="2">
    <source>
        <dbReference type="Proteomes" id="UP000006906"/>
    </source>
</evidence>